<feature type="compositionally biased region" description="Gly residues" evidence="1">
    <location>
        <begin position="1"/>
        <end position="10"/>
    </location>
</feature>
<reference evidence="2 3" key="1">
    <citation type="submission" date="2015-11" db="EMBL/GenBank/DDBJ databases">
        <title>Expanding the genomic diversity of Burkholderia species for the development of highly accurate diagnostics.</title>
        <authorList>
            <person name="Sahl J."/>
            <person name="Keim P."/>
            <person name="Wagner D."/>
        </authorList>
    </citation>
    <scope>NUCLEOTIDE SEQUENCE [LARGE SCALE GENOMIC DNA]</scope>
    <source>
        <strain evidence="2 3">MSMB1960WGS</strain>
    </source>
</reference>
<accession>A0A108A550</accession>
<gene>
    <name evidence="2" type="ORF">WT44_06105</name>
</gene>
<sequence length="79" mass="8630">MGGVPTGGGTPRTRSSSRGWVGRYVTPQDVDNWKIAVLRPDLALAKKNGQSYRPVVFPGFSWHDLFRGVGMIGCVAKLR</sequence>
<evidence type="ECO:0000313" key="2">
    <source>
        <dbReference type="EMBL" id="KWA66630.1"/>
    </source>
</evidence>
<dbReference type="Proteomes" id="UP000068603">
    <property type="component" value="Unassembled WGS sequence"/>
</dbReference>
<name>A0A108A550_9BURK</name>
<evidence type="ECO:0000256" key="1">
    <source>
        <dbReference type="SAM" id="MobiDB-lite"/>
    </source>
</evidence>
<dbReference type="EMBL" id="LPHB01000019">
    <property type="protein sequence ID" value="KWA66630.1"/>
    <property type="molecule type" value="Genomic_DNA"/>
</dbReference>
<evidence type="ECO:0000313" key="3">
    <source>
        <dbReference type="Proteomes" id="UP000068603"/>
    </source>
</evidence>
<dbReference type="AlphaFoldDB" id="A0A108A550"/>
<dbReference type="RefSeq" id="WP_059986324.1">
    <property type="nucleotide sequence ID" value="NZ_LOZV01000034.1"/>
</dbReference>
<comment type="caution">
    <text evidence="2">The sequence shown here is derived from an EMBL/GenBank/DDBJ whole genome shotgun (WGS) entry which is preliminary data.</text>
</comment>
<proteinExistence type="predicted"/>
<feature type="region of interest" description="Disordered" evidence="1">
    <location>
        <begin position="1"/>
        <end position="21"/>
    </location>
</feature>
<protein>
    <submittedName>
        <fullName evidence="2">Uncharacterized protein</fullName>
    </submittedName>
</protein>
<organism evidence="2">
    <name type="scientific">Burkholderia stagnalis</name>
    <dbReference type="NCBI Taxonomy" id="1503054"/>
    <lineage>
        <taxon>Bacteria</taxon>
        <taxon>Pseudomonadati</taxon>
        <taxon>Pseudomonadota</taxon>
        <taxon>Betaproteobacteria</taxon>
        <taxon>Burkholderiales</taxon>
        <taxon>Burkholderiaceae</taxon>
        <taxon>Burkholderia</taxon>
        <taxon>Burkholderia cepacia complex</taxon>
    </lineage>
</organism>